<keyword evidence="4" id="KW-1185">Reference proteome</keyword>
<gene>
    <name evidence="2" type="ORF">A7K98_04285</name>
    <name evidence="3" type="ORF">A7K99_04285</name>
</gene>
<proteinExistence type="predicted"/>
<dbReference type="Proteomes" id="UP000195729">
    <property type="component" value="Chromosome"/>
</dbReference>
<evidence type="ECO:0000313" key="3">
    <source>
        <dbReference type="EMBL" id="ARU97123.1"/>
    </source>
</evidence>
<dbReference type="KEGG" id="tci:A7K98_04285"/>
<dbReference type="EMBL" id="CP015579">
    <property type="protein sequence ID" value="ARU93085.1"/>
    <property type="molecule type" value="Genomic_DNA"/>
</dbReference>
<organism evidence="2 5">
    <name type="scientific">Tatumella citrea</name>
    <name type="common">Pantoea citrea</name>
    <dbReference type="NCBI Taxonomy" id="53336"/>
    <lineage>
        <taxon>Bacteria</taxon>
        <taxon>Pseudomonadati</taxon>
        <taxon>Pseudomonadota</taxon>
        <taxon>Gammaproteobacteria</taxon>
        <taxon>Enterobacterales</taxon>
        <taxon>Erwiniaceae</taxon>
        <taxon>Tatumella</taxon>
    </lineage>
</organism>
<sequence length="287" mass="33298">MKMASLFILYNPGESELDKIKGYCRKFDTVEWIIIDNSKEKTDFFDNVIGCNYIHNKNKGGIAGAIARGIENTSDNISYVFTFDQDSVVPDIYFNSMEAFILDKKAKIVCSNFIDVNSNTYAKFVHLKKFGYDVVNDSDFTTFAISSGMGISKDFWDEISGVNENYIIDHVDTEICLKAYVRNEVIYINYEICLEHAIGDRRVFKFMGVTLKPNNHNYIRKYYIVRNGTHLSWKYFFKSPGYFYLNVLRIIHEVLCTVLYEEDKARKIKYMMLGFFHSCIGKLGSIK</sequence>
<dbReference type="OrthoDB" id="9771846at2"/>
<dbReference type="EMBL" id="CP015581">
    <property type="protein sequence ID" value="ARU97123.1"/>
    <property type="molecule type" value="Genomic_DNA"/>
</dbReference>
<dbReference type="InterPro" id="IPR029044">
    <property type="entry name" value="Nucleotide-diphossugar_trans"/>
</dbReference>
<dbReference type="SUPFAM" id="SSF53448">
    <property type="entry name" value="Nucleotide-diphospho-sugar transferases"/>
    <property type="match status" value="1"/>
</dbReference>
<dbReference type="AlphaFoldDB" id="A0A1Y0L5R1"/>
<dbReference type="RefSeq" id="WP_087487469.1">
    <property type="nucleotide sequence ID" value="NZ_CP015579.1"/>
</dbReference>
<feature type="domain" description="Glycosyltransferase 2-like" evidence="1">
    <location>
        <begin position="28"/>
        <end position="128"/>
    </location>
</feature>
<protein>
    <recommendedName>
        <fullName evidence="1">Glycosyltransferase 2-like domain-containing protein</fullName>
    </recommendedName>
</protein>
<dbReference type="Proteomes" id="UP000195814">
    <property type="component" value="Chromosome"/>
</dbReference>
<evidence type="ECO:0000259" key="1">
    <source>
        <dbReference type="Pfam" id="PF00535"/>
    </source>
</evidence>
<name>A0A1Y0L5R1_TATCI</name>
<dbReference type="Pfam" id="PF00535">
    <property type="entry name" value="Glycos_transf_2"/>
    <property type="match status" value="1"/>
</dbReference>
<dbReference type="InterPro" id="IPR001173">
    <property type="entry name" value="Glyco_trans_2-like"/>
</dbReference>
<evidence type="ECO:0000313" key="5">
    <source>
        <dbReference type="Proteomes" id="UP000195814"/>
    </source>
</evidence>
<evidence type="ECO:0000313" key="2">
    <source>
        <dbReference type="EMBL" id="ARU93085.1"/>
    </source>
</evidence>
<reference evidence="4 5" key="1">
    <citation type="submission" date="2016-05" db="EMBL/GenBank/DDBJ databases">
        <title>Complete genome sequence of two 2,5-diketo-D-glunonic acid producing strain Tatumella citrea.</title>
        <authorList>
            <person name="Duan C."/>
            <person name="Yang J."/>
            <person name="Yang S."/>
        </authorList>
    </citation>
    <scope>NUCLEOTIDE SEQUENCE [LARGE SCALE GENOMIC DNA]</scope>
    <source>
        <strain evidence="3 4">ATCC 39140</strain>
        <strain evidence="2 5">DSM 13699</strain>
    </source>
</reference>
<evidence type="ECO:0000313" key="4">
    <source>
        <dbReference type="Proteomes" id="UP000195729"/>
    </source>
</evidence>
<dbReference type="Gene3D" id="3.90.550.10">
    <property type="entry name" value="Spore Coat Polysaccharide Biosynthesis Protein SpsA, Chain A"/>
    <property type="match status" value="1"/>
</dbReference>
<accession>A0A1Y0L5R1</accession>